<dbReference type="RefSeq" id="XP_033432145.1">
    <property type="nucleotide sequence ID" value="XM_033566388.1"/>
</dbReference>
<name>A0A5M9N5C9_9EURO</name>
<accession>A0A5M9N5C9</accession>
<dbReference type="GO" id="GO:0045944">
    <property type="term" value="P:positive regulation of transcription by RNA polymerase II"/>
    <property type="evidence" value="ECO:0007669"/>
    <property type="project" value="UniProtKB-ARBA"/>
</dbReference>
<dbReference type="GO" id="GO:0046983">
    <property type="term" value="F:protein dimerization activity"/>
    <property type="evidence" value="ECO:0007669"/>
    <property type="project" value="InterPro"/>
</dbReference>
<protein>
    <recommendedName>
        <fullName evidence="4">MADS-box domain-containing protein</fullName>
    </recommendedName>
</protein>
<evidence type="ECO:0000313" key="2">
    <source>
        <dbReference type="EMBL" id="KAA8652784.1"/>
    </source>
</evidence>
<comment type="caution">
    <text evidence="2">The sequence shown here is derived from an EMBL/GenBank/DDBJ whole genome shotgun (WGS) entry which is preliminary data.</text>
</comment>
<feature type="compositionally biased region" description="Basic and acidic residues" evidence="1">
    <location>
        <begin position="70"/>
        <end position="85"/>
    </location>
</feature>
<organism evidence="2 3">
    <name type="scientific">Aspergillus tanneri</name>
    <dbReference type="NCBI Taxonomy" id="1220188"/>
    <lineage>
        <taxon>Eukaryota</taxon>
        <taxon>Fungi</taxon>
        <taxon>Dikarya</taxon>
        <taxon>Ascomycota</taxon>
        <taxon>Pezizomycotina</taxon>
        <taxon>Eurotiomycetes</taxon>
        <taxon>Eurotiomycetidae</taxon>
        <taxon>Eurotiales</taxon>
        <taxon>Aspergillaceae</taxon>
        <taxon>Aspergillus</taxon>
        <taxon>Aspergillus subgen. Circumdati</taxon>
    </lineage>
</organism>
<evidence type="ECO:0000256" key="1">
    <source>
        <dbReference type="SAM" id="MobiDB-lite"/>
    </source>
</evidence>
<dbReference type="GeneID" id="54324391"/>
<evidence type="ECO:0000313" key="3">
    <source>
        <dbReference type="Proteomes" id="UP000324241"/>
    </source>
</evidence>
<feature type="region of interest" description="Disordered" evidence="1">
    <location>
        <begin position="69"/>
        <end position="101"/>
    </location>
</feature>
<reference evidence="2 3" key="1">
    <citation type="submission" date="2019-08" db="EMBL/GenBank/DDBJ databases">
        <title>The genome sequence of a newly discovered highly antifungal drug resistant Aspergillus species, Aspergillus tanneri NIH 1004.</title>
        <authorList>
            <person name="Mounaud S."/>
            <person name="Singh I."/>
            <person name="Joardar V."/>
            <person name="Pakala S."/>
            <person name="Pakala S."/>
            <person name="Venepally P."/>
            <person name="Chung J.K."/>
            <person name="Losada L."/>
            <person name="Nierman W.C."/>
        </authorList>
    </citation>
    <scope>NUCLEOTIDE SEQUENCE [LARGE SCALE GENOMIC DNA]</scope>
    <source>
        <strain evidence="2 3">NIH1004</strain>
    </source>
</reference>
<dbReference type="SUPFAM" id="SSF55455">
    <property type="entry name" value="SRF-like"/>
    <property type="match status" value="1"/>
</dbReference>
<sequence>MGTIPGVRNVSRRRETIFKKCNELSQFGVRVWVVVCSGAQCTVFKSMNCNLFESLDRQVMQVTRRPTWKNSHDYNRNMRERRPLRLIDQLQSGNGPYPHVQ</sequence>
<evidence type="ECO:0008006" key="4">
    <source>
        <dbReference type="Google" id="ProtNLM"/>
    </source>
</evidence>
<dbReference type="EMBL" id="QUQM01000002">
    <property type="protein sequence ID" value="KAA8652784.1"/>
    <property type="molecule type" value="Genomic_DNA"/>
</dbReference>
<dbReference type="AlphaFoldDB" id="A0A5M9N5C9"/>
<proteinExistence type="predicted"/>
<gene>
    <name evidence="2" type="ORF">ATNIH1004_001689</name>
</gene>
<dbReference type="Proteomes" id="UP000324241">
    <property type="component" value="Unassembled WGS sequence"/>
</dbReference>
<dbReference type="GO" id="GO:0003677">
    <property type="term" value="F:DNA binding"/>
    <property type="evidence" value="ECO:0007669"/>
    <property type="project" value="InterPro"/>
</dbReference>
<dbReference type="OrthoDB" id="4385921at2759"/>
<dbReference type="InterPro" id="IPR036879">
    <property type="entry name" value="TF_MADSbox_sf"/>
</dbReference>